<name>A0A225DFT0_9BACT</name>
<dbReference type="InterPro" id="IPR018745">
    <property type="entry name" value="MpsC"/>
</dbReference>
<sequence>MNLAPMNLGQRIAQVVRDFEQRCTHHGREWVAAFLNEETVVIALHGYLTEQENTLAGNETGFTWVTKSLGRRFANTDLAQKIERTYGMRVLDTTVEVEPTTGGVVLLFTTDTAGTDFPLYPGCPAETRTPGRGSLERPEGGSRRATKTTGCIIRV</sequence>
<protein>
    <recommendedName>
        <fullName evidence="2">Na+-translocating membrane potential-generating system MpsC domain-containing protein</fullName>
    </recommendedName>
</protein>
<evidence type="ECO:0000256" key="1">
    <source>
        <dbReference type="SAM" id="MobiDB-lite"/>
    </source>
</evidence>
<dbReference type="Proteomes" id="UP000214646">
    <property type="component" value="Unassembled WGS sequence"/>
</dbReference>
<dbReference type="EMBL" id="NIDE01000009">
    <property type="protein sequence ID" value="OWK39823.1"/>
    <property type="molecule type" value="Genomic_DNA"/>
</dbReference>
<dbReference type="RefSeq" id="WP_088256671.1">
    <property type="nucleotide sequence ID" value="NZ_NIDE01000009.1"/>
</dbReference>
<organism evidence="3 4">
    <name type="scientific">Fimbriiglobus ruber</name>
    <dbReference type="NCBI Taxonomy" id="1908690"/>
    <lineage>
        <taxon>Bacteria</taxon>
        <taxon>Pseudomonadati</taxon>
        <taxon>Planctomycetota</taxon>
        <taxon>Planctomycetia</taxon>
        <taxon>Gemmatales</taxon>
        <taxon>Gemmataceae</taxon>
        <taxon>Fimbriiglobus</taxon>
    </lineage>
</organism>
<dbReference type="OrthoDB" id="277898at2"/>
<comment type="caution">
    <text evidence="3">The sequence shown here is derived from an EMBL/GenBank/DDBJ whole genome shotgun (WGS) entry which is preliminary data.</text>
</comment>
<evidence type="ECO:0000313" key="4">
    <source>
        <dbReference type="Proteomes" id="UP000214646"/>
    </source>
</evidence>
<gene>
    <name evidence="3" type="ORF">FRUB_05713</name>
</gene>
<accession>A0A225DFT0</accession>
<dbReference type="Pfam" id="PF10057">
    <property type="entry name" value="MpsC"/>
    <property type="match status" value="1"/>
</dbReference>
<evidence type="ECO:0000313" key="3">
    <source>
        <dbReference type="EMBL" id="OWK39823.1"/>
    </source>
</evidence>
<keyword evidence="4" id="KW-1185">Reference proteome</keyword>
<proteinExistence type="predicted"/>
<feature type="domain" description="Na+-translocating membrane potential-generating system MpsC" evidence="2">
    <location>
        <begin position="8"/>
        <end position="111"/>
    </location>
</feature>
<reference evidence="4" key="1">
    <citation type="submission" date="2017-06" db="EMBL/GenBank/DDBJ databases">
        <title>Genome analysis of Fimbriiglobus ruber SP5, the first member of the order Planctomycetales with confirmed chitinolytic capability.</title>
        <authorList>
            <person name="Ravin N.V."/>
            <person name="Rakitin A.L."/>
            <person name="Ivanova A.A."/>
            <person name="Beletsky A.V."/>
            <person name="Kulichevskaya I.S."/>
            <person name="Mardanov A.V."/>
            <person name="Dedysh S.N."/>
        </authorList>
    </citation>
    <scope>NUCLEOTIDE SEQUENCE [LARGE SCALE GENOMIC DNA]</scope>
    <source>
        <strain evidence="4">SP5</strain>
    </source>
</reference>
<dbReference type="AlphaFoldDB" id="A0A225DFT0"/>
<evidence type="ECO:0000259" key="2">
    <source>
        <dbReference type="Pfam" id="PF10057"/>
    </source>
</evidence>
<feature type="region of interest" description="Disordered" evidence="1">
    <location>
        <begin position="122"/>
        <end position="149"/>
    </location>
</feature>